<evidence type="ECO:0000256" key="2">
    <source>
        <dbReference type="ARBA" id="ARBA00022729"/>
    </source>
</evidence>
<dbReference type="RefSeq" id="WP_179753074.1">
    <property type="nucleotide sequence ID" value="NZ_JACCBU010000001.1"/>
</dbReference>
<accession>A0A7Y9I973</accession>
<dbReference type="InterPro" id="IPR051601">
    <property type="entry name" value="Serine_prot/Carboxylest_S33"/>
</dbReference>
<dbReference type="Proteomes" id="UP000569914">
    <property type="component" value="Unassembled WGS sequence"/>
</dbReference>
<keyword evidence="7" id="KW-1185">Reference proteome</keyword>
<dbReference type="GO" id="GO:0016787">
    <property type="term" value="F:hydrolase activity"/>
    <property type="evidence" value="ECO:0007669"/>
    <property type="project" value="UniProtKB-KW"/>
</dbReference>
<dbReference type="PANTHER" id="PTHR43248:SF29">
    <property type="entry name" value="TRIPEPTIDYL AMINOPEPTIDASE"/>
    <property type="match status" value="1"/>
</dbReference>
<comment type="caution">
    <text evidence="6">The sequence shown here is derived from an EMBL/GenBank/DDBJ whole genome shotgun (WGS) entry which is preliminary data.</text>
</comment>
<keyword evidence="2" id="KW-0732">Signal</keyword>
<keyword evidence="4" id="KW-1133">Transmembrane helix</keyword>
<dbReference type="InterPro" id="IPR013595">
    <property type="entry name" value="Pept_S33_TAP-like_C"/>
</dbReference>
<evidence type="ECO:0000259" key="5">
    <source>
        <dbReference type="Pfam" id="PF08386"/>
    </source>
</evidence>
<organism evidence="6 7">
    <name type="scientific">Microlunatus parietis</name>
    <dbReference type="NCBI Taxonomy" id="682979"/>
    <lineage>
        <taxon>Bacteria</taxon>
        <taxon>Bacillati</taxon>
        <taxon>Actinomycetota</taxon>
        <taxon>Actinomycetes</taxon>
        <taxon>Propionibacteriales</taxon>
        <taxon>Propionibacteriaceae</taxon>
        <taxon>Microlunatus</taxon>
    </lineage>
</organism>
<keyword evidence="4" id="KW-0472">Membrane</keyword>
<dbReference type="AlphaFoldDB" id="A0A7Y9I973"/>
<sequence length="485" mass="52506">MTTALRRSLLIMIALTMINSFLIMTIRPAGAEPERGLEWVDCADGLQCATMPAPLDWRHPDGPSTPIELGRLPALDQAAKRGTLLVVTGGPAPTLPVLRAVPELFADLRKSYDLVGVDPRGIGEQHHYACPNGIGTSAFASDLSRAAWQRFAERNAAWDAACRRDTDPVVDHLNAWQVAHDLEAVRVALDLPDLTYYGNSYGTVYGQAYAELFPRTVGRMVLDSVVDHTRTGLAALSKERALRIEQAFADHARWCATTSTCALHGRDVRLAWDALMAKAAEHPVPAPSAGPGVTVTADEIRLFTVLSVDQLPGSPSWSALAEAIVAAEHGDAAAFRYDDSPHDVVINRYANCADFPLPQTYDDYRAAERRLRAVAPRLGWLQPRLDFARCVGLTIIDPYRPHRLRAPGLPPVLLLGGTADSATPVADGRRVARQLPGSGFVTAVGSYHGVYLRGNRCARDQVHRYLATGKVPARSLTCPAEPGAG</sequence>
<evidence type="ECO:0000256" key="1">
    <source>
        <dbReference type="ARBA" id="ARBA00010088"/>
    </source>
</evidence>
<protein>
    <submittedName>
        <fullName evidence="6">Pimeloyl-ACP methyl ester carboxylesterase</fullName>
    </submittedName>
</protein>
<name>A0A7Y9I973_9ACTN</name>
<evidence type="ECO:0000313" key="6">
    <source>
        <dbReference type="EMBL" id="NYE72338.1"/>
    </source>
</evidence>
<keyword evidence="4" id="KW-0812">Transmembrane</keyword>
<evidence type="ECO:0000256" key="3">
    <source>
        <dbReference type="ARBA" id="ARBA00022801"/>
    </source>
</evidence>
<dbReference type="Gene3D" id="3.40.50.1820">
    <property type="entry name" value="alpha/beta hydrolase"/>
    <property type="match status" value="1"/>
</dbReference>
<dbReference type="Pfam" id="PF08386">
    <property type="entry name" value="Abhydrolase_4"/>
    <property type="match status" value="1"/>
</dbReference>
<evidence type="ECO:0000256" key="4">
    <source>
        <dbReference type="SAM" id="Phobius"/>
    </source>
</evidence>
<dbReference type="InterPro" id="IPR029058">
    <property type="entry name" value="AB_hydrolase_fold"/>
</dbReference>
<keyword evidence="3" id="KW-0378">Hydrolase</keyword>
<comment type="similarity">
    <text evidence="1">Belongs to the peptidase S33 family.</text>
</comment>
<gene>
    <name evidence="6" type="ORF">BKA15_003667</name>
</gene>
<evidence type="ECO:0000313" key="7">
    <source>
        <dbReference type="Proteomes" id="UP000569914"/>
    </source>
</evidence>
<reference evidence="6 7" key="1">
    <citation type="submission" date="2020-07" db="EMBL/GenBank/DDBJ databases">
        <title>Sequencing the genomes of 1000 actinobacteria strains.</title>
        <authorList>
            <person name="Klenk H.-P."/>
        </authorList>
    </citation>
    <scope>NUCLEOTIDE SEQUENCE [LARGE SCALE GENOMIC DNA]</scope>
    <source>
        <strain evidence="6 7">DSM 22083</strain>
    </source>
</reference>
<dbReference type="PANTHER" id="PTHR43248">
    <property type="entry name" value="2-SUCCINYL-6-HYDROXY-2,4-CYCLOHEXADIENE-1-CARBOXYLATE SYNTHASE"/>
    <property type="match status" value="1"/>
</dbReference>
<feature type="transmembrane region" description="Helical" evidence="4">
    <location>
        <begin position="9"/>
        <end position="26"/>
    </location>
</feature>
<feature type="domain" description="Peptidase S33 tripeptidyl aminopeptidase-like C-terminal" evidence="5">
    <location>
        <begin position="388"/>
        <end position="478"/>
    </location>
</feature>
<dbReference type="SUPFAM" id="SSF53474">
    <property type="entry name" value="alpha/beta-Hydrolases"/>
    <property type="match status" value="1"/>
</dbReference>
<proteinExistence type="inferred from homology"/>
<dbReference type="EMBL" id="JACCBU010000001">
    <property type="protein sequence ID" value="NYE72338.1"/>
    <property type="molecule type" value="Genomic_DNA"/>
</dbReference>